<feature type="non-terminal residue" evidence="2">
    <location>
        <position position="88"/>
    </location>
</feature>
<dbReference type="RefSeq" id="WP_336559176.1">
    <property type="nucleotide sequence ID" value="NZ_JBBAYM010000446.1"/>
</dbReference>
<dbReference type="Proteomes" id="UP001365781">
    <property type="component" value="Unassembled WGS sequence"/>
</dbReference>
<comment type="caution">
    <text evidence="2">The sequence shown here is derived from an EMBL/GenBank/DDBJ whole genome shotgun (WGS) entry which is preliminary data.</text>
</comment>
<sequence>LAVIGSLNQQESIVQEIFVTGSGDEIPSGERFVTKSLHSEPVKPWKQKEAEKAEVAFQKAKDDLKNLELDIRRLKGEKTAHSELVKNN</sequence>
<keyword evidence="1" id="KW-0175">Coiled coil</keyword>
<dbReference type="EMBL" id="JBBAYM010000446">
    <property type="protein sequence ID" value="MEI5617295.1"/>
    <property type="molecule type" value="Genomic_DNA"/>
</dbReference>
<evidence type="ECO:0000256" key="1">
    <source>
        <dbReference type="SAM" id="Coils"/>
    </source>
</evidence>
<feature type="non-terminal residue" evidence="2">
    <location>
        <position position="1"/>
    </location>
</feature>
<evidence type="ECO:0000313" key="2">
    <source>
        <dbReference type="EMBL" id="MEI5617295.1"/>
    </source>
</evidence>
<evidence type="ECO:0000313" key="3">
    <source>
        <dbReference type="Proteomes" id="UP001365781"/>
    </source>
</evidence>
<organism evidence="2 3">
    <name type="scientific">Streptomyces brasiliscabiei</name>
    <dbReference type="NCBI Taxonomy" id="2736302"/>
    <lineage>
        <taxon>Bacteria</taxon>
        <taxon>Bacillati</taxon>
        <taxon>Actinomycetota</taxon>
        <taxon>Actinomycetes</taxon>
        <taxon>Kitasatosporales</taxon>
        <taxon>Streptomycetaceae</taxon>
        <taxon>Streptomyces</taxon>
    </lineage>
</organism>
<feature type="coiled-coil region" evidence="1">
    <location>
        <begin position="50"/>
        <end position="84"/>
    </location>
</feature>
<keyword evidence="3" id="KW-1185">Reference proteome</keyword>
<gene>
    <name evidence="2" type="ORF">WB403_50250</name>
</gene>
<accession>A0ABU8GVS0</accession>
<proteinExistence type="predicted"/>
<reference evidence="2 3" key="1">
    <citation type="submission" date="2024-03" db="EMBL/GenBank/DDBJ databases">
        <title>First Report of Pectobacterium brasiliscabiei causing potato scab in china.</title>
        <authorList>
            <person name="Handique U."/>
        </authorList>
    </citation>
    <scope>NUCLEOTIDE SEQUENCE [LARGE SCALE GENOMIC DNA]</scope>
    <source>
        <strain evidence="2 3">ZRIMU1503</strain>
    </source>
</reference>
<protein>
    <submittedName>
        <fullName evidence="2">Uncharacterized protein</fullName>
    </submittedName>
</protein>
<name>A0ABU8GVS0_9ACTN</name>